<sequence>MTKQTKFRTIVLLLMILMAALSRLLPHPDNVTPVGAMALFGGAYFSRKYLAFLVPLVAMWLSDLVLNNVIYARLYPDYYDGFTWMGNLWVYASFILIGLIGMRFLQKVNITRVVGASLGASVLFFLVTNFGAWMVDPMYPKTTTGLLAAFGAGIPFFRNTMLGDLVYCGVLFAGFEWAKSQWRVLQLQRAI</sequence>
<dbReference type="InterPro" id="IPR046487">
    <property type="entry name" value="DUF6580"/>
</dbReference>
<proteinExistence type="predicted"/>
<feature type="transmembrane region" description="Helical" evidence="1">
    <location>
        <begin position="82"/>
        <end position="102"/>
    </location>
</feature>
<reference evidence="2 3" key="1">
    <citation type="submission" date="2017-10" db="EMBL/GenBank/DDBJ databases">
        <title>The draft genome sequence of Lewinella nigricans NBRC 102662.</title>
        <authorList>
            <person name="Wang K."/>
        </authorList>
    </citation>
    <scope>NUCLEOTIDE SEQUENCE [LARGE SCALE GENOMIC DNA]</scope>
    <source>
        <strain evidence="2 3">NBRC 102662</strain>
    </source>
</reference>
<comment type="caution">
    <text evidence="2">The sequence shown here is derived from an EMBL/GenBank/DDBJ whole genome shotgun (WGS) entry which is preliminary data.</text>
</comment>
<evidence type="ECO:0000313" key="3">
    <source>
        <dbReference type="Proteomes" id="UP000223913"/>
    </source>
</evidence>
<evidence type="ECO:0000313" key="2">
    <source>
        <dbReference type="EMBL" id="PHN03793.1"/>
    </source>
</evidence>
<dbReference type="OrthoDB" id="9806699at2"/>
<keyword evidence="1" id="KW-1133">Transmembrane helix</keyword>
<name>A0A2D0N7Q9_FLAN2</name>
<dbReference type="Proteomes" id="UP000223913">
    <property type="component" value="Unassembled WGS sequence"/>
</dbReference>
<keyword evidence="1" id="KW-0472">Membrane</keyword>
<evidence type="ECO:0000256" key="1">
    <source>
        <dbReference type="SAM" id="Phobius"/>
    </source>
</evidence>
<protein>
    <submittedName>
        <fullName evidence="2">Uncharacterized protein</fullName>
    </submittedName>
</protein>
<accession>A0A2D0N7Q9</accession>
<feature type="transmembrane region" description="Helical" evidence="1">
    <location>
        <begin position="114"/>
        <end position="135"/>
    </location>
</feature>
<dbReference type="EMBL" id="PDUD01000029">
    <property type="protein sequence ID" value="PHN03793.1"/>
    <property type="molecule type" value="Genomic_DNA"/>
</dbReference>
<keyword evidence="1" id="KW-0812">Transmembrane</keyword>
<dbReference type="AlphaFoldDB" id="A0A2D0N7Q9"/>
<organism evidence="2 3">
    <name type="scientific">Flavilitoribacter nigricans (strain ATCC 23147 / DSM 23189 / NBRC 102662 / NCIMB 1420 / SS-2)</name>
    <name type="common">Lewinella nigricans</name>
    <dbReference type="NCBI Taxonomy" id="1122177"/>
    <lineage>
        <taxon>Bacteria</taxon>
        <taxon>Pseudomonadati</taxon>
        <taxon>Bacteroidota</taxon>
        <taxon>Saprospiria</taxon>
        <taxon>Saprospirales</taxon>
        <taxon>Lewinellaceae</taxon>
        <taxon>Flavilitoribacter</taxon>
    </lineage>
</organism>
<keyword evidence="3" id="KW-1185">Reference proteome</keyword>
<gene>
    <name evidence="2" type="ORF">CRP01_24915</name>
</gene>
<dbReference type="Pfam" id="PF20221">
    <property type="entry name" value="DUF6580"/>
    <property type="match status" value="1"/>
</dbReference>
<feature type="transmembrane region" description="Helical" evidence="1">
    <location>
        <begin position="50"/>
        <end position="70"/>
    </location>
</feature>
<dbReference type="RefSeq" id="WP_099152825.1">
    <property type="nucleotide sequence ID" value="NZ_PDUD01000029.1"/>
</dbReference>